<feature type="signal peptide" evidence="4">
    <location>
        <begin position="1"/>
        <end position="25"/>
    </location>
</feature>
<dbReference type="AlphaFoldDB" id="A0A2R8BJ28"/>
<dbReference type="PANTHER" id="PTHR12558:SF13">
    <property type="entry name" value="CELL DIVISION CYCLE PROTEIN 27 HOMOLOG"/>
    <property type="match status" value="1"/>
</dbReference>
<evidence type="ECO:0000313" key="6">
    <source>
        <dbReference type="Proteomes" id="UP000244924"/>
    </source>
</evidence>
<keyword evidence="4" id="KW-0732">Signal</keyword>
<keyword evidence="1" id="KW-0677">Repeat</keyword>
<dbReference type="Pfam" id="PF13432">
    <property type="entry name" value="TPR_16"/>
    <property type="match status" value="1"/>
</dbReference>
<keyword evidence="6" id="KW-1185">Reference proteome</keyword>
<feature type="repeat" description="TPR" evidence="3">
    <location>
        <begin position="361"/>
        <end position="394"/>
    </location>
</feature>
<dbReference type="Proteomes" id="UP000244924">
    <property type="component" value="Unassembled WGS sequence"/>
</dbReference>
<sequence>MTMLRPLSLALALCAGLVPSAPAVALDGIAGPYLAGRQASRFSDYGAASDYFRRALISDPANSGLLENALVAEIGRGAIDMALPLAGRLEQSGVKSQIADLVVLADLARTGDYETGLVALDEGRTAGALVDGLYRAWSLAGLGRMSDATTAFDEVADAAGTRSFGLYHKALALASVGDFEGADRIFSGEEGGPLRATRRGVVAHVQILSQLERNDAAIELIEKTFGETGDPAFLALKQELEAGAILGFSAVNGPIEGIGEVFFTVASALNGETSDINTLAYARMAEYLAPGQAETLLLCAAILESQGQFDLATKTFNRIPREDPAFVTAELGRADALLSDGRVDAAIEALRQLARDNSGRADIWSALGDTYRRNERYSEAAEAYDRAISTFSTEDPGQWVVYYTRGIANERIKNWGQAESDFRKALELRPDHPAVLNYLGYSYLEMNTNLDEALEMIERAVAERPDDGAIVDSFGWALYRLGRYDEAVVQMEQAVELMPEDAVVNDHLGDVYWAVDRKREAEFQWKRALSFEPDTEEEAKRIRRKLEIGLDAVLKEEGAEPLAVTKNEN</sequence>
<keyword evidence="5" id="KW-0645">Protease</keyword>
<gene>
    <name evidence="5" type="primary">bepA_1</name>
    <name evidence="5" type="ORF">DEA8626_02441</name>
</gene>
<dbReference type="InterPro" id="IPR011990">
    <property type="entry name" value="TPR-like_helical_dom_sf"/>
</dbReference>
<reference evidence="5 6" key="1">
    <citation type="submission" date="2018-03" db="EMBL/GenBank/DDBJ databases">
        <authorList>
            <person name="Keele B.F."/>
        </authorList>
    </citation>
    <scope>NUCLEOTIDE SEQUENCE [LARGE SCALE GENOMIC DNA]</scope>
    <source>
        <strain evidence="5 6">CECT 8626</strain>
    </source>
</reference>
<accession>A0A2R8BJ28</accession>
<dbReference type="Pfam" id="PF14559">
    <property type="entry name" value="TPR_19"/>
    <property type="match status" value="1"/>
</dbReference>
<dbReference type="InterPro" id="IPR013105">
    <property type="entry name" value="TPR_2"/>
</dbReference>
<proteinExistence type="predicted"/>
<feature type="repeat" description="TPR" evidence="3">
    <location>
        <begin position="399"/>
        <end position="432"/>
    </location>
</feature>
<organism evidence="5 6">
    <name type="scientific">Albidovulum aquaemixtae</name>
    <dbReference type="NCBI Taxonomy" id="1542388"/>
    <lineage>
        <taxon>Bacteria</taxon>
        <taxon>Pseudomonadati</taxon>
        <taxon>Pseudomonadota</taxon>
        <taxon>Alphaproteobacteria</taxon>
        <taxon>Rhodobacterales</taxon>
        <taxon>Paracoccaceae</taxon>
        <taxon>Albidovulum</taxon>
    </lineage>
</organism>
<keyword evidence="2 3" id="KW-0802">TPR repeat</keyword>
<dbReference type="SUPFAM" id="SSF48452">
    <property type="entry name" value="TPR-like"/>
    <property type="match status" value="2"/>
</dbReference>
<dbReference type="SMART" id="SM00028">
    <property type="entry name" value="TPR"/>
    <property type="match status" value="7"/>
</dbReference>
<dbReference type="EMBL" id="OMOQ01000002">
    <property type="protein sequence ID" value="SPH23377.1"/>
    <property type="molecule type" value="Genomic_DNA"/>
</dbReference>
<feature type="repeat" description="TPR" evidence="3">
    <location>
        <begin position="468"/>
        <end position="501"/>
    </location>
</feature>
<dbReference type="GO" id="GO:0008233">
    <property type="term" value="F:peptidase activity"/>
    <property type="evidence" value="ECO:0007669"/>
    <property type="project" value="UniProtKB-KW"/>
</dbReference>
<dbReference type="PROSITE" id="PS50005">
    <property type="entry name" value="TPR"/>
    <property type="match status" value="3"/>
</dbReference>
<dbReference type="PANTHER" id="PTHR12558">
    <property type="entry name" value="CELL DIVISION CYCLE 16,23,27"/>
    <property type="match status" value="1"/>
</dbReference>
<dbReference type="Gene3D" id="1.25.40.10">
    <property type="entry name" value="Tetratricopeptide repeat domain"/>
    <property type="match status" value="3"/>
</dbReference>
<evidence type="ECO:0000256" key="4">
    <source>
        <dbReference type="SAM" id="SignalP"/>
    </source>
</evidence>
<keyword evidence="5" id="KW-0378">Hydrolase</keyword>
<protein>
    <submittedName>
        <fullName evidence="5">Beta-barrel assembly-enhancing protease</fullName>
        <ecNumber evidence="5">3.4.-.-</ecNumber>
    </submittedName>
</protein>
<evidence type="ECO:0000256" key="2">
    <source>
        <dbReference type="ARBA" id="ARBA00022803"/>
    </source>
</evidence>
<evidence type="ECO:0000256" key="3">
    <source>
        <dbReference type="PROSITE-ProRule" id="PRU00339"/>
    </source>
</evidence>
<dbReference type="GO" id="GO:0006508">
    <property type="term" value="P:proteolysis"/>
    <property type="evidence" value="ECO:0007669"/>
    <property type="project" value="UniProtKB-KW"/>
</dbReference>
<dbReference type="EC" id="3.4.-.-" evidence="5"/>
<feature type="chain" id="PRO_5015317089" evidence="4">
    <location>
        <begin position="26"/>
        <end position="569"/>
    </location>
</feature>
<dbReference type="InterPro" id="IPR019734">
    <property type="entry name" value="TPR_rpt"/>
</dbReference>
<dbReference type="Pfam" id="PF07719">
    <property type="entry name" value="TPR_2"/>
    <property type="match status" value="1"/>
</dbReference>
<name>A0A2R8BJ28_9RHOB</name>
<evidence type="ECO:0000313" key="5">
    <source>
        <dbReference type="EMBL" id="SPH23377.1"/>
    </source>
</evidence>
<evidence type="ECO:0000256" key="1">
    <source>
        <dbReference type="ARBA" id="ARBA00022737"/>
    </source>
</evidence>